<keyword evidence="2" id="KW-0812">Transmembrane</keyword>
<sequence>MSADSYDVTGNRDFQEHSVCAFLLSGLGNMLLNWVLHQRARRPIGFLSDPRRLNVAVSRAVAGLVIVGDLQHLARYRLDNDDADADDDDDGELDVTLMLAMLSTMVLTMAVAVMITTMFTSMIAMVMTATMIVTMMTMLTTMLMISAVISLSMDDDNDDDGDEHDNDDDSVQNTWSSHTRNRSRVLCWNTERGWLVRCGVEGDCAYGPGFAKRYTMDADVDSWLLPLSAVPPEQASAAWSTLTAECPADLEAAAKIAREDAAKAAEDKDQTKLAAEVADEEKRKAEQAEQDRIRAEKNLLSAVKTADAQVGWLAAMSGVVE</sequence>
<keyword evidence="2" id="KW-0472">Membrane</keyword>
<dbReference type="EMBL" id="LSRX01000582">
    <property type="protein sequence ID" value="OLP93401.1"/>
    <property type="molecule type" value="Genomic_DNA"/>
</dbReference>
<comment type="caution">
    <text evidence="4">The sequence shown here is derived from an EMBL/GenBank/DDBJ whole genome shotgun (WGS) entry which is preliminary data.</text>
</comment>
<feature type="compositionally biased region" description="Acidic residues" evidence="1">
    <location>
        <begin position="156"/>
        <end position="170"/>
    </location>
</feature>
<feature type="transmembrane region" description="Helical" evidence="2">
    <location>
        <begin position="95"/>
        <end position="115"/>
    </location>
</feature>
<keyword evidence="5" id="KW-1185">Reference proteome</keyword>
<feature type="region of interest" description="Disordered" evidence="1">
    <location>
        <begin position="156"/>
        <end position="175"/>
    </location>
</feature>
<dbReference type="InterPro" id="IPR041679">
    <property type="entry name" value="DNA2/NAM7-like_C"/>
</dbReference>
<feature type="transmembrane region" description="Helical" evidence="2">
    <location>
        <begin position="56"/>
        <end position="75"/>
    </location>
</feature>
<evidence type="ECO:0000256" key="2">
    <source>
        <dbReference type="SAM" id="Phobius"/>
    </source>
</evidence>
<protein>
    <submittedName>
        <fullName evidence="4">Regulator of nonsense transcripts 1</fullName>
    </submittedName>
</protein>
<accession>A0A1Q9DDZ3</accession>
<proteinExistence type="predicted"/>
<dbReference type="Pfam" id="PF13087">
    <property type="entry name" value="AAA_12"/>
    <property type="match status" value="1"/>
</dbReference>
<evidence type="ECO:0000256" key="1">
    <source>
        <dbReference type="SAM" id="MobiDB-lite"/>
    </source>
</evidence>
<dbReference type="Proteomes" id="UP000186817">
    <property type="component" value="Unassembled WGS sequence"/>
</dbReference>
<organism evidence="4 5">
    <name type="scientific">Symbiodinium microadriaticum</name>
    <name type="common">Dinoflagellate</name>
    <name type="synonym">Zooxanthella microadriatica</name>
    <dbReference type="NCBI Taxonomy" id="2951"/>
    <lineage>
        <taxon>Eukaryota</taxon>
        <taxon>Sar</taxon>
        <taxon>Alveolata</taxon>
        <taxon>Dinophyceae</taxon>
        <taxon>Suessiales</taxon>
        <taxon>Symbiodiniaceae</taxon>
        <taxon>Symbiodinium</taxon>
    </lineage>
</organism>
<dbReference type="InterPro" id="IPR027417">
    <property type="entry name" value="P-loop_NTPase"/>
</dbReference>
<evidence type="ECO:0000313" key="4">
    <source>
        <dbReference type="EMBL" id="OLP93401.1"/>
    </source>
</evidence>
<evidence type="ECO:0000259" key="3">
    <source>
        <dbReference type="Pfam" id="PF13087"/>
    </source>
</evidence>
<reference evidence="4 5" key="1">
    <citation type="submission" date="2016-02" db="EMBL/GenBank/DDBJ databases">
        <title>Genome analysis of coral dinoflagellate symbionts highlights evolutionary adaptations to a symbiotic lifestyle.</title>
        <authorList>
            <person name="Aranda M."/>
            <person name="Li Y."/>
            <person name="Liew Y.J."/>
            <person name="Baumgarten S."/>
            <person name="Simakov O."/>
            <person name="Wilson M."/>
            <person name="Piel J."/>
            <person name="Ashoor H."/>
            <person name="Bougouffa S."/>
            <person name="Bajic V.B."/>
            <person name="Ryu T."/>
            <person name="Ravasi T."/>
            <person name="Bayer T."/>
            <person name="Micklem G."/>
            <person name="Kim H."/>
            <person name="Bhak J."/>
            <person name="Lajeunesse T.C."/>
            <person name="Voolstra C.R."/>
        </authorList>
    </citation>
    <scope>NUCLEOTIDE SEQUENCE [LARGE SCALE GENOMIC DNA]</scope>
    <source>
        <strain evidence="4 5">CCMP2467</strain>
    </source>
</reference>
<dbReference type="AlphaFoldDB" id="A0A1Q9DDZ3"/>
<feature type="domain" description="DNA2/NAM7 helicase-like C-terminal" evidence="3">
    <location>
        <begin position="38"/>
        <end position="69"/>
    </location>
</feature>
<evidence type="ECO:0000313" key="5">
    <source>
        <dbReference type="Proteomes" id="UP000186817"/>
    </source>
</evidence>
<name>A0A1Q9DDZ3_SYMMI</name>
<feature type="transmembrane region" description="Helical" evidence="2">
    <location>
        <begin position="122"/>
        <end position="149"/>
    </location>
</feature>
<gene>
    <name evidence="4" type="primary">smg-2</name>
    <name evidence="4" type="ORF">AK812_SmicGene24700</name>
</gene>
<feature type="region of interest" description="Disordered" evidence="1">
    <location>
        <begin position="264"/>
        <end position="289"/>
    </location>
</feature>
<dbReference type="Gene3D" id="3.40.50.300">
    <property type="entry name" value="P-loop containing nucleotide triphosphate hydrolases"/>
    <property type="match status" value="1"/>
</dbReference>
<feature type="transmembrane region" description="Helical" evidence="2">
    <location>
        <begin position="14"/>
        <end position="36"/>
    </location>
</feature>
<keyword evidence="2" id="KW-1133">Transmembrane helix</keyword>
<feature type="compositionally biased region" description="Basic and acidic residues" evidence="1">
    <location>
        <begin position="280"/>
        <end position="289"/>
    </location>
</feature>
<dbReference type="OrthoDB" id="6513042at2759"/>